<accession>A0ABQ3PN40</accession>
<evidence type="ECO:0000313" key="2">
    <source>
        <dbReference type="EMBL" id="GHI26444.1"/>
    </source>
</evidence>
<evidence type="ECO:0000313" key="3">
    <source>
        <dbReference type="Proteomes" id="UP001052739"/>
    </source>
</evidence>
<comment type="caution">
    <text evidence="2">The sequence shown here is derived from an EMBL/GenBank/DDBJ whole genome shotgun (WGS) entry which is preliminary data.</text>
</comment>
<evidence type="ECO:0000259" key="1">
    <source>
        <dbReference type="Pfam" id="PF04972"/>
    </source>
</evidence>
<reference evidence="2" key="1">
    <citation type="submission" date="2024-05" db="EMBL/GenBank/DDBJ databases">
        <title>Whole genome shotgun sequence of Streptomyces hydrogenans NBRC 13475.</title>
        <authorList>
            <person name="Komaki H."/>
            <person name="Tamura T."/>
        </authorList>
    </citation>
    <scope>NUCLEOTIDE SEQUENCE</scope>
    <source>
        <strain evidence="2">NBRC 13475</strain>
    </source>
</reference>
<sequence>MTERPEPYEDRAPGPGPYEDEYRIALLRERLAGDGPAELGVRVERRGGVVLLTGTVPTSTRREEILDLARATLTGLTVRTDVAVAGRDAPDHGEELS</sequence>
<dbReference type="Gene3D" id="3.40.1520.20">
    <property type="match status" value="1"/>
</dbReference>
<keyword evidence="3" id="KW-1185">Reference proteome</keyword>
<protein>
    <recommendedName>
        <fullName evidence="1">BON domain-containing protein</fullName>
    </recommendedName>
</protein>
<dbReference type="Pfam" id="PF04972">
    <property type="entry name" value="BON"/>
    <property type="match status" value="1"/>
</dbReference>
<dbReference type="Proteomes" id="UP001052739">
    <property type="component" value="Unassembled WGS sequence"/>
</dbReference>
<dbReference type="EMBL" id="BNDW01000102">
    <property type="protein sequence ID" value="GHI26444.1"/>
    <property type="molecule type" value="Genomic_DNA"/>
</dbReference>
<organism evidence="2 3">
    <name type="scientific">Streptomyces hydrogenans</name>
    <dbReference type="NCBI Taxonomy" id="1873719"/>
    <lineage>
        <taxon>Bacteria</taxon>
        <taxon>Bacillati</taxon>
        <taxon>Actinomycetota</taxon>
        <taxon>Actinomycetes</taxon>
        <taxon>Kitasatosporales</taxon>
        <taxon>Streptomycetaceae</taxon>
        <taxon>Streptomyces</taxon>
    </lineage>
</organism>
<gene>
    <name evidence="2" type="ORF">Shyd_78150</name>
</gene>
<proteinExistence type="predicted"/>
<dbReference type="InterPro" id="IPR007055">
    <property type="entry name" value="BON_dom"/>
</dbReference>
<dbReference type="RefSeq" id="WP_190226634.1">
    <property type="nucleotide sequence ID" value="NZ_BNBS01000232.1"/>
</dbReference>
<name>A0ABQ3PN40_9ACTN</name>
<dbReference type="GeneID" id="94004958"/>
<feature type="domain" description="BON" evidence="1">
    <location>
        <begin position="25"/>
        <end position="85"/>
    </location>
</feature>